<accession>A0ABR1ANY3</accession>
<dbReference type="Gene3D" id="2.60.120.260">
    <property type="entry name" value="Galactose-binding domain-like"/>
    <property type="match status" value="1"/>
</dbReference>
<dbReference type="PROSITE" id="PS51469">
    <property type="entry name" value="SUN"/>
    <property type="match status" value="1"/>
</dbReference>
<evidence type="ECO:0000256" key="1">
    <source>
        <dbReference type="ARBA" id="ARBA00004370"/>
    </source>
</evidence>
<keyword evidence="7" id="KW-1185">Reference proteome</keyword>
<evidence type="ECO:0000256" key="2">
    <source>
        <dbReference type="ARBA" id="ARBA00022692"/>
    </source>
</evidence>
<sequence>MEGYCMLESHNNVTEYYKIVSHSAETMLKGIKRIFHHPVKDSIKKQIRINQMNLDDNEVKAVKNIENKIVQDHMKKFLKIEDKKEAFLSDLYKNLLQQNDSTLISTKNTCTKDEKYIDFYPLTDYALESQGAKILSIFDTEPYEEVTFNIFVNEFQIKNLLLTKFFCNKCPMLVLKAWTGPGDCWAFKGAKGEILIGLSKSIVISAITIDHIRHRNYTIQSAPKQFSVFGVSARNHAEGSGIFLGTFEYKTSGPEVQTFLILPPVEIAFEMVRFKFESNHGNKDYTCVYKIRVHGSPLKVN</sequence>
<reference evidence="6 7" key="1">
    <citation type="submission" date="2023-09" db="EMBL/GenBank/DDBJ databases">
        <title>Genomes of two closely related lineages of the louse Polyplax serrata with different host specificities.</title>
        <authorList>
            <person name="Martinu J."/>
            <person name="Tarabai H."/>
            <person name="Stefka J."/>
            <person name="Hypsa V."/>
        </authorList>
    </citation>
    <scope>NUCLEOTIDE SEQUENCE [LARGE SCALE GENOMIC DNA]</scope>
    <source>
        <strain evidence="6">98ZLc_SE</strain>
    </source>
</reference>
<comment type="subcellular location">
    <subcellularLocation>
        <location evidence="1">Membrane</location>
    </subcellularLocation>
</comment>
<evidence type="ECO:0000256" key="4">
    <source>
        <dbReference type="ARBA" id="ARBA00023136"/>
    </source>
</evidence>
<evidence type="ECO:0000313" key="7">
    <source>
        <dbReference type="Proteomes" id="UP001359485"/>
    </source>
</evidence>
<gene>
    <name evidence="6" type="ORF">RUM44_011062</name>
</gene>
<proteinExistence type="predicted"/>
<organism evidence="6 7">
    <name type="scientific">Polyplax serrata</name>
    <name type="common">Common mouse louse</name>
    <dbReference type="NCBI Taxonomy" id="468196"/>
    <lineage>
        <taxon>Eukaryota</taxon>
        <taxon>Metazoa</taxon>
        <taxon>Ecdysozoa</taxon>
        <taxon>Arthropoda</taxon>
        <taxon>Hexapoda</taxon>
        <taxon>Insecta</taxon>
        <taxon>Pterygota</taxon>
        <taxon>Neoptera</taxon>
        <taxon>Paraneoptera</taxon>
        <taxon>Psocodea</taxon>
        <taxon>Troctomorpha</taxon>
        <taxon>Phthiraptera</taxon>
        <taxon>Anoplura</taxon>
        <taxon>Polyplacidae</taxon>
        <taxon>Polyplax</taxon>
    </lineage>
</organism>
<evidence type="ECO:0000256" key="3">
    <source>
        <dbReference type="ARBA" id="ARBA00022989"/>
    </source>
</evidence>
<comment type="caution">
    <text evidence="6">The sequence shown here is derived from an EMBL/GenBank/DDBJ whole genome shotgun (WGS) entry which is preliminary data.</text>
</comment>
<evidence type="ECO:0000313" key="6">
    <source>
        <dbReference type="EMBL" id="KAK6624203.1"/>
    </source>
</evidence>
<evidence type="ECO:0000259" key="5">
    <source>
        <dbReference type="PROSITE" id="PS51469"/>
    </source>
</evidence>
<dbReference type="PANTHER" id="PTHR12911">
    <property type="entry name" value="SAD1/UNC-84-LIKE PROTEIN-RELATED"/>
    <property type="match status" value="1"/>
</dbReference>
<keyword evidence="4" id="KW-0472">Membrane</keyword>
<protein>
    <recommendedName>
        <fullName evidence="5">SUN domain-containing protein</fullName>
    </recommendedName>
</protein>
<name>A0ABR1ANY3_POLSC</name>
<feature type="domain" description="SUN" evidence="5">
    <location>
        <begin position="131"/>
        <end position="298"/>
    </location>
</feature>
<dbReference type="EMBL" id="JAWJWF010000046">
    <property type="protein sequence ID" value="KAK6624203.1"/>
    <property type="molecule type" value="Genomic_DNA"/>
</dbReference>
<dbReference type="InterPro" id="IPR045119">
    <property type="entry name" value="SUN1-5"/>
</dbReference>
<keyword evidence="3" id="KW-1133">Transmembrane helix</keyword>
<keyword evidence="2" id="KW-0812">Transmembrane</keyword>
<dbReference type="PANTHER" id="PTHR12911:SF8">
    <property type="entry name" value="KLAROID PROTEIN-RELATED"/>
    <property type="match status" value="1"/>
</dbReference>
<dbReference type="Proteomes" id="UP001359485">
    <property type="component" value="Unassembled WGS sequence"/>
</dbReference>
<dbReference type="Pfam" id="PF07738">
    <property type="entry name" value="Sad1_UNC"/>
    <property type="match status" value="1"/>
</dbReference>
<dbReference type="InterPro" id="IPR012919">
    <property type="entry name" value="SUN_dom"/>
</dbReference>